<reference evidence="7" key="1">
    <citation type="journal article" date="2012" name="Nat. Genet.">
        <title>Whole-genome sequence of Schistosoma haematobium.</title>
        <authorList>
            <person name="Young N.D."/>
            <person name="Jex A.R."/>
            <person name="Li B."/>
            <person name="Liu S."/>
            <person name="Yang L."/>
            <person name="Xiong Z."/>
            <person name="Li Y."/>
            <person name="Cantacessi C."/>
            <person name="Hall R.S."/>
            <person name="Xu X."/>
            <person name="Chen F."/>
            <person name="Wu X."/>
            <person name="Zerlotini A."/>
            <person name="Oliveira G."/>
            <person name="Hofmann A."/>
            <person name="Zhang G."/>
            <person name="Fang X."/>
            <person name="Kang Y."/>
            <person name="Campbell B.E."/>
            <person name="Loukas A."/>
            <person name="Ranganathan S."/>
            <person name="Rollinson D."/>
            <person name="Rinaldi G."/>
            <person name="Brindley P.J."/>
            <person name="Yang H."/>
            <person name="Wang J."/>
            <person name="Wang J."/>
            <person name="Gasser R.B."/>
        </authorList>
    </citation>
    <scope>NUCLEOTIDE SEQUENCE</scope>
</reference>
<evidence type="ECO:0000256" key="2">
    <source>
        <dbReference type="ARBA" id="ARBA00022792"/>
    </source>
</evidence>
<dbReference type="CDD" id="cd06530">
    <property type="entry name" value="S26_SPase_I"/>
    <property type="match status" value="1"/>
</dbReference>
<feature type="domain" description="Peptidase S26" evidence="6">
    <location>
        <begin position="65"/>
        <end position="113"/>
    </location>
</feature>
<accession>A0A922LJB3</accession>
<reference evidence="7" key="4">
    <citation type="journal article" date="2022" name="PLoS Pathog.">
        <title>Chromosome-level genome of Schistosoma haematobium underpins genome-wide explorations of molecular variation.</title>
        <authorList>
            <person name="Stroehlein A.J."/>
            <person name="Korhonen P.K."/>
            <person name="Lee V.V."/>
            <person name="Ralph S.A."/>
            <person name="Mentink-Kane M."/>
            <person name="You H."/>
            <person name="McManus D.P."/>
            <person name="Tchuente L.T."/>
            <person name="Stothard J.R."/>
            <person name="Kaur P."/>
            <person name="Dudchenko O."/>
            <person name="Aiden E.L."/>
            <person name="Yang B."/>
            <person name="Yang H."/>
            <person name="Emery A.M."/>
            <person name="Webster B.L."/>
            <person name="Brindley P.J."/>
            <person name="Rollinson D."/>
            <person name="Chang B.C.H."/>
            <person name="Gasser R.B."/>
            <person name="Young N.D."/>
        </authorList>
    </citation>
    <scope>NUCLEOTIDE SEQUENCE</scope>
</reference>
<keyword evidence="4" id="KW-0496">Mitochondrion</keyword>
<dbReference type="CTD" id="196294"/>
<evidence type="ECO:0000256" key="3">
    <source>
        <dbReference type="ARBA" id="ARBA00022801"/>
    </source>
</evidence>
<dbReference type="EMBL" id="AMPZ03000003">
    <property type="protein sequence ID" value="KAH9587321.1"/>
    <property type="molecule type" value="Genomic_DNA"/>
</dbReference>
<reference evidence="7" key="2">
    <citation type="journal article" date="2019" name="Gigascience">
        <title>High-quality Schistosoma haematobium genome achieved by single-molecule and long-range sequencing.</title>
        <authorList>
            <person name="Stroehlein A.J."/>
            <person name="Korhonen P.K."/>
            <person name="Chong T.M."/>
            <person name="Lim Y.L."/>
            <person name="Chan K.G."/>
            <person name="Webster B."/>
            <person name="Rollinson D."/>
            <person name="Brindley P.J."/>
            <person name="Gasser R.B."/>
            <person name="Young N.D."/>
        </authorList>
    </citation>
    <scope>NUCLEOTIDE SEQUENCE</scope>
</reference>
<dbReference type="GO" id="GO:0042720">
    <property type="term" value="C:mitochondrial inner membrane peptidase complex"/>
    <property type="evidence" value="ECO:0007669"/>
    <property type="project" value="TreeGrafter"/>
</dbReference>
<dbReference type="GeneID" id="24588729"/>
<evidence type="ECO:0000313" key="8">
    <source>
        <dbReference type="Proteomes" id="UP000471633"/>
    </source>
</evidence>
<dbReference type="GO" id="GO:0004252">
    <property type="term" value="F:serine-type endopeptidase activity"/>
    <property type="evidence" value="ECO:0007669"/>
    <property type="project" value="InterPro"/>
</dbReference>
<proteinExistence type="predicted"/>
<keyword evidence="3" id="KW-0378">Hydrolase</keyword>
<reference evidence="7" key="3">
    <citation type="submission" date="2021-06" db="EMBL/GenBank/DDBJ databases">
        <title>Chromosome-level genome assembly for S. haematobium.</title>
        <authorList>
            <person name="Stroehlein A.J."/>
        </authorList>
    </citation>
    <scope>NUCLEOTIDE SEQUENCE</scope>
</reference>
<dbReference type="Gene3D" id="2.10.109.10">
    <property type="entry name" value="Umud Fragment, subunit A"/>
    <property type="match status" value="1"/>
</dbReference>
<dbReference type="PANTHER" id="PTHR12383:SF16">
    <property type="entry name" value="MITOCHONDRIAL INNER MEMBRANE PROTEASE SUBUNIT 1"/>
    <property type="match status" value="1"/>
</dbReference>
<dbReference type="GO" id="GO:0006627">
    <property type="term" value="P:protein processing involved in protein targeting to mitochondrion"/>
    <property type="evidence" value="ECO:0007669"/>
    <property type="project" value="TreeGrafter"/>
</dbReference>
<comment type="caution">
    <text evidence="7">The sequence shown here is derived from an EMBL/GenBank/DDBJ whole genome shotgun (WGS) entry which is preliminary data.</text>
</comment>
<dbReference type="Pfam" id="PF10502">
    <property type="entry name" value="Peptidase_S26"/>
    <property type="match status" value="1"/>
</dbReference>
<dbReference type="GO" id="GO:0006465">
    <property type="term" value="P:signal peptide processing"/>
    <property type="evidence" value="ECO:0007669"/>
    <property type="project" value="InterPro"/>
</dbReference>
<dbReference type="RefSeq" id="XP_051069072.1">
    <property type="nucleotide sequence ID" value="XM_051213134.1"/>
</dbReference>
<keyword evidence="5" id="KW-0472">Membrane</keyword>
<name>A0A922LJB3_SCHHA</name>
<dbReference type="KEGG" id="shx:MS3_00005102"/>
<dbReference type="PANTHER" id="PTHR12383">
    <property type="entry name" value="PROTEASE FAMILY S26 MITOCHONDRIAL INNER MEMBRANE PROTEASE-RELATED"/>
    <property type="match status" value="1"/>
</dbReference>
<protein>
    <submittedName>
        <fullName evidence="7">IMP1 inner mitochondrial membrane peptidase-like</fullName>
    </submittedName>
</protein>
<keyword evidence="8" id="KW-1185">Reference proteome</keyword>
<dbReference type="InterPro" id="IPR019533">
    <property type="entry name" value="Peptidase_S26"/>
</dbReference>
<dbReference type="AlphaFoldDB" id="A0A922LJB3"/>
<evidence type="ECO:0000313" key="7">
    <source>
        <dbReference type="EMBL" id="KAH9587321.1"/>
    </source>
</evidence>
<evidence type="ECO:0000259" key="6">
    <source>
        <dbReference type="Pfam" id="PF10502"/>
    </source>
</evidence>
<dbReference type="InterPro" id="IPR052064">
    <property type="entry name" value="Mito_IMP1_subunit"/>
</dbReference>
<dbReference type="SUPFAM" id="SSF51306">
    <property type="entry name" value="LexA/Signal peptidase"/>
    <property type="match status" value="1"/>
</dbReference>
<organism evidence="7 8">
    <name type="scientific">Schistosoma haematobium</name>
    <name type="common">Blood fluke</name>
    <dbReference type="NCBI Taxonomy" id="6185"/>
    <lineage>
        <taxon>Eukaryota</taxon>
        <taxon>Metazoa</taxon>
        <taxon>Spiralia</taxon>
        <taxon>Lophotrochozoa</taxon>
        <taxon>Platyhelminthes</taxon>
        <taxon>Trematoda</taxon>
        <taxon>Digenea</taxon>
        <taxon>Strigeidida</taxon>
        <taxon>Schistosomatoidea</taxon>
        <taxon>Schistosomatidae</taxon>
        <taxon>Schistosoma</taxon>
    </lineage>
</organism>
<sequence>MTELLSGTRVIWKSSLSRWTLSRSVQRRSKVHKLWSHRSSKVRRTWKSIKTALPLLYKISPFRITLPAFTRARQVPRGHVWLEGDNTLQSLDSRSYGPVPISHLEYKVFLRVWPLSHFGRLQTPKPATCTTDEPCDPAFVQRGLK</sequence>
<dbReference type="Proteomes" id="UP000471633">
    <property type="component" value="Unassembled WGS sequence"/>
</dbReference>
<keyword evidence="2" id="KW-0999">Mitochondrion inner membrane</keyword>
<evidence type="ECO:0000256" key="5">
    <source>
        <dbReference type="ARBA" id="ARBA00023136"/>
    </source>
</evidence>
<comment type="subcellular location">
    <subcellularLocation>
        <location evidence="1">Mitochondrion inner membrane</location>
    </subcellularLocation>
</comment>
<evidence type="ECO:0000256" key="4">
    <source>
        <dbReference type="ARBA" id="ARBA00023128"/>
    </source>
</evidence>
<gene>
    <name evidence="7" type="primary">IMMP1L</name>
    <name evidence="7" type="ORF">MS3_00005102</name>
</gene>
<evidence type="ECO:0000256" key="1">
    <source>
        <dbReference type="ARBA" id="ARBA00004273"/>
    </source>
</evidence>
<dbReference type="InterPro" id="IPR036286">
    <property type="entry name" value="LexA/Signal_pep-like_sf"/>
</dbReference>